<reference evidence="1 2" key="1">
    <citation type="submission" date="2024-01" db="EMBL/GenBank/DDBJ databases">
        <title>The genomes of 5 underutilized Papilionoideae crops provide insights into root nodulation and disease resistanc.</title>
        <authorList>
            <person name="Jiang F."/>
        </authorList>
    </citation>
    <scope>NUCLEOTIDE SEQUENCE [LARGE SCALE GENOMIC DNA]</scope>
    <source>
        <strain evidence="1">LVBAO_FW01</strain>
        <tissue evidence="1">Leaves</tissue>
    </source>
</reference>
<accession>A0AAN9JZ49</accession>
<comment type="caution">
    <text evidence="1">The sequence shown here is derived from an EMBL/GenBank/DDBJ whole genome shotgun (WGS) entry which is preliminary data.</text>
</comment>
<dbReference type="AlphaFoldDB" id="A0AAN9JZ49"/>
<sequence>METRTKTRTNQLNRRINIFKLLLLSLSSSHLNQNVHLDLRALACKIALAFSLRLTLSHHGCSKPFIFTLTLFYIKDECTWAQGDPILGANLSEAKRVKNPKEQGGSYENFLTSGGGSLDLLPQTDSSENQKKNLLMLAWGKTVNSALCLHDMGSTCIHLYLELNIHHYHMILEPKTNSVLHSIKRSMFIWELHVSQLLLCPWWEPRLKGFSCQRIWSCVLCLETFSPELTLVEKIMTLNPNYASTETTILDTQHVVHDRKFLHFPMIDKDRYVTVCRDVWLITQAAISLVEDSSVSVNDVDCRHETESLFFIQGTTWKLKLVCPFWFSAGAKALVHKILDPYPKTRMKIEEIRKDPSLQRNYFLSSLGKMSK</sequence>
<keyword evidence="2" id="KW-1185">Reference proteome</keyword>
<evidence type="ECO:0000313" key="1">
    <source>
        <dbReference type="EMBL" id="KAK7306871.1"/>
    </source>
</evidence>
<proteinExistence type="predicted"/>
<gene>
    <name evidence="1" type="ORF">VNO77_44831</name>
</gene>
<dbReference type="Proteomes" id="UP001367508">
    <property type="component" value="Unassembled WGS sequence"/>
</dbReference>
<protein>
    <submittedName>
        <fullName evidence="1">Uncharacterized protein</fullName>
    </submittedName>
</protein>
<dbReference type="EMBL" id="JAYMYQ010000011">
    <property type="protein sequence ID" value="KAK7306871.1"/>
    <property type="molecule type" value="Genomic_DNA"/>
</dbReference>
<evidence type="ECO:0000313" key="2">
    <source>
        <dbReference type="Proteomes" id="UP001367508"/>
    </source>
</evidence>
<name>A0AAN9JZ49_CANGL</name>
<organism evidence="1 2">
    <name type="scientific">Canavalia gladiata</name>
    <name type="common">Sword bean</name>
    <name type="synonym">Dolichos gladiatus</name>
    <dbReference type="NCBI Taxonomy" id="3824"/>
    <lineage>
        <taxon>Eukaryota</taxon>
        <taxon>Viridiplantae</taxon>
        <taxon>Streptophyta</taxon>
        <taxon>Embryophyta</taxon>
        <taxon>Tracheophyta</taxon>
        <taxon>Spermatophyta</taxon>
        <taxon>Magnoliopsida</taxon>
        <taxon>eudicotyledons</taxon>
        <taxon>Gunneridae</taxon>
        <taxon>Pentapetalae</taxon>
        <taxon>rosids</taxon>
        <taxon>fabids</taxon>
        <taxon>Fabales</taxon>
        <taxon>Fabaceae</taxon>
        <taxon>Papilionoideae</taxon>
        <taxon>50 kb inversion clade</taxon>
        <taxon>NPAAA clade</taxon>
        <taxon>indigoferoid/millettioid clade</taxon>
        <taxon>Phaseoleae</taxon>
        <taxon>Canavalia</taxon>
    </lineage>
</organism>